<gene>
    <name evidence="2" type="ORF">OLC1_LOCUS9978</name>
</gene>
<name>A0AAV1CXI1_OLDCO</name>
<sequence>MPSCSSEPATPILRPPKAIEGSTSRLTTVEKTSIPVDRVSPILFAENHHNSSPLVIAACNGGASTSPPTKKNSLTGLKSTQALASGKPSRHDVVPALSYQLVVTVQDDEKSVSDQVFPMETMEEV</sequence>
<evidence type="ECO:0000256" key="1">
    <source>
        <dbReference type="SAM" id="MobiDB-lite"/>
    </source>
</evidence>
<proteinExistence type="predicted"/>
<dbReference type="AlphaFoldDB" id="A0AAV1CXI1"/>
<dbReference type="EMBL" id="OX459120">
    <property type="protein sequence ID" value="CAI9100066.1"/>
    <property type="molecule type" value="Genomic_DNA"/>
</dbReference>
<dbReference type="Proteomes" id="UP001161247">
    <property type="component" value="Chromosome 3"/>
</dbReference>
<evidence type="ECO:0000313" key="3">
    <source>
        <dbReference type="Proteomes" id="UP001161247"/>
    </source>
</evidence>
<reference evidence="2" key="1">
    <citation type="submission" date="2023-03" db="EMBL/GenBank/DDBJ databases">
        <authorList>
            <person name="Julca I."/>
        </authorList>
    </citation>
    <scope>NUCLEOTIDE SEQUENCE</scope>
</reference>
<keyword evidence="3" id="KW-1185">Reference proteome</keyword>
<accession>A0AAV1CXI1</accession>
<evidence type="ECO:0000313" key="2">
    <source>
        <dbReference type="EMBL" id="CAI9100066.1"/>
    </source>
</evidence>
<protein>
    <submittedName>
        <fullName evidence="2">OLC1v1036988C1</fullName>
    </submittedName>
</protein>
<organism evidence="2 3">
    <name type="scientific">Oldenlandia corymbosa var. corymbosa</name>
    <dbReference type="NCBI Taxonomy" id="529605"/>
    <lineage>
        <taxon>Eukaryota</taxon>
        <taxon>Viridiplantae</taxon>
        <taxon>Streptophyta</taxon>
        <taxon>Embryophyta</taxon>
        <taxon>Tracheophyta</taxon>
        <taxon>Spermatophyta</taxon>
        <taxon>Magnoliopsida</taxon>
        <taxon>eudicotyledons</taxon>
        <taxon>Gunneridae</taxon>
        <taxon>Pentapetalae</taxon>
        <taxon>asterids</taxon>
        <taxon>lamiids</taxon>
        <taxon>Gentianales</taxon>
        <taxon>Rubiaceae</taxon>
        <taxon>Rubioideae</taxon>
        <taxon>Spermacoceae</taxon>
        <taxon>Hedyotis-Oldenlandia complex</taxon>
        <taxon>Oldenlandia</taxon>
    </lineage>
</organism>
<feature type="region of interest" description="Disordered" evidence="1">
    <location>
        <begin position="1"/>
        <end position="28"/>
    </location>
</feature>